<reference evidence="2 3" key="1">
    <citation type="submission" date="2017-11" db="EMBL/GenBank/DDBJ databases">
        <title>Complete genome of Rhizobium leguminosarum Norway, an ineffective micro-symbiont.</title>
        <authorList>
            <person name="Hoffrichter A."/>
            <person name="Liang J."/>
            <person name="Brachmann A."/>
            <person name="Marin M."/>
        </authorList>
    </citation>
    <scope>NUCLEOTIDE SEQUENCE [LARGE SCALE GENOMIC DNA]</scope>
    <source>
        <strain evidence="2 3">Norway</strain>
        <plasmid evidence="3">Plasmid prln2</plasmid>
    </source>
</reference>
<dbReference type="InterPro" id="IPR011042">
    <property type="entry name" value="6-blade_b-propeller_TolB-like"/>
</dbReference>
<sequence length="543" mass="58364">MMPGVEAMRSSGSHFLLAAALAVASPVFAKDTVMIELRGGDGARSVGIISSNEEVEASGPAAITVGDDGTIYVLDQNNGRVLAIDAERSRADPEILPLPDNAAPEDLAVVHNELYLWSDGVVPLERSTDADGRSQTLRAVDGGGDADDYTRSVFASMGSVSPGPLNSIIDEIGRSTSRPEARPPVIQYVPSRGLGDIVAEVSAAANDKAEILLRRSSSEENFLSLQLASEGRIGTVELLDIDTTGRPYALVELVPADRPERTGMLVVRFTPNGAMDRVYDLPIEPGTVFSRRFVAIGPRGDVLYLRSQESRAQVLRLDGREPGRKLAVALPAKQLNTGKPGKTPKVAIVPKSRGDVIERAIGFETLNWLVTPTAYGRDPGPGCINMNRLRRPIYLIGKRGQTVKGVPYCWGCKTPLENFIGGVEKGQTAGNVCTKSAPQSNILGVDCSGFVSDAWGLKMHVSTRAIPGITKRLSDPWSMRPGDALNKPGSHVLLFMRFTDDRKVEVMEASPNACKGRVCRNTYSLGSLLMRGYQPVRFKGLDG</sequence>
<dbReference type="AlphaFoldDB" id="A0A2K9ZFS4"/>
<feature type="chain" id="PRO_5014979301" description="Peptidoglycan endopeptidase" evidence="1">
    <location>
        <begin position="30"/>
        <end position="543"/>
    </location>
</feature>
<evidence type="ECO:0000313" key="3">
    <source>
        <dbReference type="Proteomes" id="UP000238523"/>
    </source>
</evidence>
<dbReference type="Gene3D" id="3.90.1720.10">
    <property type="entry name" value="endopeptidase domain like (from Nostoc punctiforme)"/>
    <property type="match status" value="1"/>
</dbReference>
<organism evidence="2 3">
    <name type="scientific">Rhizobium leguminosarum</name>
    <dbReference type="NCBI Taxonomy" id="384"/>
    <lineage>
        <taxon>Bacteria</taxon>
        <taxon>Pseudomonadati</taxon>
        <taxon>Pseudomonadota</taxon>
        <taxon>Alphaproteobacteria</taxon>
        <taxon>Hyphomicrobiales</taxon>
        <taxon>Rhizobiaceae</taxon>
        <taxon>Rhizobium/Agrobacterium group</taxon>
        <taxon>Rhizobium</taxon>
    </lineage>
</organism>
<evidence type="ECO:0000256" key="1">
    <source>
        <dbReference type="SAM" id="SignalP"/>
    </source>
</evidence>
<protein>
    <recommendedName>
        <fullName evidence="4">Peptidoglycan endopeptidase</fullName>
    </recommendedName>
</protein>
<accession>A0A2K9ZFS4</accession>
<feature type="signal peptide" evidence="1">
    <location>
        <begin position="1"/>
        <end position="29"/>
    </location>
</feature>
<geneLocation type="plasmid" evidence="3">
    <name>prln2</name>
</geneLocation>
<keyword evidence="2" id="KW-0614">Plasmid</keyword>
<keyword evidence="1" id="KW-0732">Signal</keyword>
<dbReference type="Gene3D" id="2.120.10.30">
    <property type="entry name" value="TolB, C-terminal domain"/>
    <property type="match status" value="1"/>
</dbReference>
<evidence type="ECO:0008006" key="4">
    <source>
        <dbReference type="Google" id="ProtNLM"/>
    </source>
</evidence>
<evidence type="ECO:0000313" key="2">
    <source>
        <dbReference type="EMBL" id="AUW47112.1"/>
    </source>
</evidence>
<dbReference type="EMBL" id="CP025014">
    <property type="protein sequence ID" value="AUW47112.1"/>
    <property type="molecule type" value="Genomic_DNA"/>
</dbReference>
<proteinExistence type="predicted"/>
<dbReference type="Proteomes" id="UP000238523">
    <property type="component" value="Plasmid pRLN2"/>
</dbReference>
<dbReference type="SUPFAM" id="SSF101898">
    <property type="entry name" value="NHL repeat"/>
    <property type="match status" value="1"/>
</dbReference>
<gene>
    <name evidence="2" type="ORF">CUJ84_pRLN2000574</name>
</gene>
<name>A0A2K9ZFS4_RHILE</name>